<keyword evidence="5" id="KW-0809">Transit peptide</keyword>
<evidence type="ECO:0000256" key="5">
    <source>
        <dbReference type="ARBA" id="ARBA00022946"/>
    </source>
</evidence>
<proteinExistence type="inferred from homology"/>
<dbReference type="Pfam" id="PF12638">
    <property type="entry name" value="Staygreen"/>
    <property type="match status" value="1"/>
</dbReference>
<evidence type="ECO:0000256" key="1">
    <source>
        <dbReference type="ARBA" id="ARBA00004229"/>
    </source>
</evidence>
<feature type="domain" description="Staygreen protein" evidence="6">
    <location>
        <begin position="110"/>
        <end position="259"/>
    </location>
</feature>
<keyword evidence="4" id="KW-0934">Plastid</keyword>
<comment type="similarity">
    <text evidence="2">Belongs to the staygreen family.</text>
</comment>
<dbReference type="EMBL" id="OZ019893">
    <property type="protein sequence ID" value="CAK9190450.1"/>
    <property type="molecule type" value="Genomic_DNA"/>
</dbReference>
<dbReference type="PANTHER" id="PTHR31750:SF4">
    <property type="entry name" value="LP06106P"/>
    <property type="match status" value="1"/>
</dbReference>
<protein>
    <recommendedName>
        <fullName evidence="6">Staygreen protein domain-containing protein</fullName>
    </recommendedName>
</protein>
<dbReference type="InterPro" id="IPR024438">
    <property type="entry name" value="Staygreen"/>
</dbReference>
<gene>
    <name evidence="7" type="ORF">CSSPTR1EN2_LOCUS896</name>
</gene>
<evidence type="ECO:0000313" key="7">
    <source>
        <dbReference type="EMBL" id="CAK9190450.1"/>
    </source>
</evidence>
<evidence type="ECO:0000313" key="8">
    <source>
        <dbReference type="Proteomes" id="UP001497512"/>
    </source>
</evidence>
<sequence length="332" mass="37140">MASSSACSLSKSLTGRATNILAIKHKEVKHSITGAVSGPSASQLRSEAAALCRRASVHSKQSSKTLVSEFWNKESQDYLGAKSSSVKASNLTSGLSFPVVTARLFGPAVFEASKLRVLFLGSNKEHPDRLPRIYTLTHSDVTSKITLAVSREINKAQLKGWYSKLQRDEVLAEWKRVQGTMSLHVHCHISGGNFLHNIIANLRFYIFRKELPVVLEAFRHGDEELLKEYPDLDEALVWVYFHSNVEAYNRVECWGPLVEAAKSATEEAKEAIHHAMDEIEKKWPQESWPGKVCTKACECCTRHGALIPLPETFKLLQTQEEYGQQYGQEEAL</sequence>
<evidence type="ECO:0000256" key="3">
    <source>
        <dbReference type="ARBA" id="ARBA00022528"/>
    </source>
</evidence>
<name>A0ABP0T9P5_9BRYO</name>
<evidence type="ECO:0000256" key="4">
    <source>
        <dbReference type="ARBA" id="ARBA00022640"/>
    </source>
</evidence>
<dbReference type="Proteomes" id="UP001497512">
    <property type="component" value="Chromosome 1"/>
</dbReference>
<keyword evidence="3" id="KW-0150">Chloroplast</keyword>
<reference evidence="7 8" key="1">
    <citation type="submission" date="2024-02" db="EMBL/GenBank/DDBJ databases">
        <authorList>
            <consortium name="ELIXIR-Norway"/>
            <consortium name="Elixir Norway"/>
        </authorList>
    </citation>
    <scope>NUCLEOTIDE SEQUENCE [LARGE SCALE GENOMIC DNA]</scope>
</reference>
<evidence type="ECO:0000259" key="6">
    <source>
        <dbReference type="Pfam" id="PF12638"/>
    </source>
</evidence>
<accession>A0ABP0T9P5</accession>
<keyword evidence="8" id="KW-1185">Reference proteome</keyword>
<comment type="subcellular location">
    <subcellularLocation>
        <location evidence="1">Plastid</location>
        <location evidence="1">Chloroplast</location>
    </subcellularLocation>
</comment>
<organism evidence="7 8">
    <name type="scientific">Sphagnum troendelagicum</name>
    <dbReference type="NCBI Taxonomy" id="128251"/>
    <lineage>
        <taxon>Eukaryota</taxon>
        <taxon>Viridiplantae</taxon>
        <taxon>Streptophyta</taxon>
        <taxon>Embryophyta</taxon>
        <taxon>Bryophyta</taxon>
        <taxon>Sphagnophytina</taxon>
        <taxon>Sphagnopsida</taxon>
        <taxon>Sphagnales</taxon>
        <taxon>Sphagnaceae</taxon>
        <taxon>Sphagnum</taxon>
    </lineage>
</organism>
<dbReference type="PANTHER" id="PTHR31750">
    <property type="entry name" value="PROTEIN STAY-GREEN 1, CHLOROPLASTIC-RELATED"/>
    <property type="match status" value="1"/>
</dbReference>
<evidence type="ECO:0000256" key="2">
    <source>
        <dbReference type="ARBA" id="ARBA00009234"/>
    </source>
</evidence>